<protein>
    <submittedName>
        <fullName evidence="2">Uncharacterized protein</fullName>
    </submittedName>
</protein>
<evidence type="ECO:0000313" key="3">
    <source>
        <dbReference type="Proteomes" id="UP001642484"/>
    </source>
</evidence>
<feature type="compositionally biased region" description="Basic and acidic residues" evidence="1">
    <location>
        <begin position="117"/>
        <end position="128"/>
    </location>
</feature>
<feature type="compositionally biased region" description="Basic residues" evidence="1">
    <location>
        <begin position="51"/>
        <end position="64"/>
    </location>
</feature>
<reference evidence="2 3" key="1">
    <citation type="submission" date="2024-02" db="EMBL/GenBank/DDBJ databases">
        <authorList>
            <person name="Chen Y."/>
            <person name="Shah S."/>
            <person name="Dougan E. K."/>
            <person name="Thang M."/>
            <person name="Chan C."/>
        </authorList>
    </citation>
    <scope>NUCLEOTIDE SEQUENCE [LARGE SCALE GENOMIC DNA]</scope>
</reference>
<dbReference type="EMBL" id="CAXAMN010019324">
    <property type="protein sequence ID" value="CAK9054015.1"/>
    <property type="molecule type" value="Genomic_DNA"/>
</dbReference>
<feature type="compositionally biased region" description="Basic residues" evidence="1">
    <location>
        <begin position="33"/>
        <end position="42"/>
    </location>
</feature>
<accession>A0ABP0MR93</accession>
<gene>
    <name evidence="2" type="ORF">CCMP2556_LOCUS27053</name>
</gene>
<proteinExistence type="predicted"/>
<feature type="compositionally biased region" description="Basic and acidic residues" evidence="1">
    <location>
        <begin position="97"/>
        <end position="109"/>
    </location>
</feature>
<name>A0ABP0MR93_9DINO</name>
<evidence type="ECO:0000313" key="2">
    <source>
        <dbReference type="EMBL" id="CAK9054015.1"/>
    </source>
</evidence>
<organism evidence="2 3">
    <name type="scientific">Durusdinium trenchii</name>
    <dbReference type="NCBI Taxonomy" id="1381693"/>
    <lineage>
        <taxon>Eukaryota</taxon>
        <taxon>Sar</taxon>
        <taxon>Alveolata</taxon>
        <taxon>Dinophyceae</taxon>
        <taxon>Suessiales</taxon>
        <taxon>Symbiodiniaceae</taxon>
        <taxon>Durusdinium</taxon>
    </lineage>
</organism>
<evidence type="ECO:0000256" key="1">
    <source>
        <dbReference type="SAM" id="MobiDB-lite"/>
    </source>
</evidence>
<feature type="region of interest" description="Disordered" evidence="1">
    <location>
        <begin position="10"/>
        <end position="128"/>
    </location>
</feature>
<sequence>MLVQFAWLCSSPHDGCEPEGDKSARQEDQLKSKVQKMLREKHRRGEEARQRQRQRRRQRQRQRQAGRQLGRQAVSQADRWTEHRCAAMSRHKKDKTTKKEKSEGSEEKPPSQSGAAERFHQEMTARERAQNLVAMSGFPMPFLP</sequence>
<dbReference type="Proteomes" id="UP001642484">
    <property type="component" value="Unassembled WGS sequence"/>
</dbReference>
<feature type="compositionally biased region" description="Basic and acidic residues" evidence="1">
    <location>
        <begin position="14"/>
        <end position="31"/>
    </location>
</feature>
<keyword evidence="3" id="KW-1185">Reference proteome</keyword>
<comment type="caution">
    <text evidence="2">The sequence shown here is derived from an EMBL/GenBank/DDBJ whole genome shotgun (WGS) entry which is preliminary data.</text>
</comment>